<name>A0A518GDK0_9BACT</name>
<gene>
    <name evidence="8" type="primary">cynT</name>
    <name evidence="8" type="ORF">Q31a_50630</name>
</gene>
<dbReference type="Gene3D" id="3.40.1050.10">
    <property type="entry name" value="Carbonic anhydrase"/>
    <property type="match status" value="1"/>
</dbReference>
<comment type="similarity">
    <text evidence="1">Belongs to the beta-class carbonic anhydrase family.</text>
</comment>
<evidence type="ECO:0000256" key="1">
    <source>
        <dbReference type="ARBA" id="ARBA00006217"/>
    </source>
</evidence>
<dbReference type="SUPFAM" id="SSF53056">
    <property type="entry name" value="beta-carbonic anhydrase, cab"/>
    <property type="match status" value="1"/>
</dbReference>
<evidence type="ECO:0000256" key="5">
    <source>
        <dbReference type="ARBA" id="ARBA00023239"/>
    </source>
</evidence>
<feature type="binding site" evidence="7">
    <location>
        <position position="75"/>
    </location>
    <ligand>
        <name>Zn(2+)</name>
        <dbReference type="ChEBI" id="CHEBI:29105"/>
    </ligand>
</feature>
<reference evidence="8 9" key="1">
    <citation type="submission" date="2019-02" db="EMBL/GenBank/DDBJ databases">
        <title>Deep-cultivation of Planctomycetes and their phenomic and genomic characterization uncovers novel biology.</title>
        <authorList>
            <person name="Wiegand S."/>
            <person name="Jogler M."/>
            <person name="Boedeker C."/>
            <person name="Pinto D."/>
            <person name="Vollmers J."/>
            <person name="Rivas-Marin E."/>
            <person name="Kohn T."/>
            <person name="Peeters S.H."/>
            <person name="Heuer A."/>
            <person name="Rast P."/>
            <person name="Oberbeckmann S."/>
            <person name="Bunk B."/>
            <person name="Jeske O."/>
            <person name="Meyerdierks A."/>
            <person name="Storesund J.E."/>
            <person name="Kallscheuer N."/>
            <person name="Luecker S."/>
            <person name="Lage O.M."/>
            <person name="Pohl T."/>
            <person name="Merkel B.J."/>
            <person name="Hornburger P."/>
            <person name="Mueller R.-W."/>
            <person name="Bruemmer F."/>
            <person name="Labrenz M."/>
            <person name="Spormann A.M."/>
            <person name="Op den Camp H."/>
            <person name="Overmann J."/>
            <person name="Amann R."/>
            <person name="Jetten M.S.M."/>
            <person name="Mascher T."/>
            <person name="Medema M.H."/>
            <person name="Devos D.P."/>
            <person name="Kaster A.-K."/>
            <person name="Ovreas L."/>
            <person name="Rohde M."/>
            <person name="Galperin M.Y."/>
            <person name="Jogler C."/>
        </authorList>
    </citation>
    <scope>NUCLEOTIDE SEQUENCE [LARGE SCALE GENOMIC DNA]</scope>
    <source>
        <strain evidence="8 9">Q31a</strain>
    </source>
</reference>
<dbReference type="KEGG" id="ahel:Q31a_50630"/>
<dbReference type="SMART" id="SM00947">
    <property type="entry name" value="Pro_CA"/>
    <property type="match status" value="1"/>
</dbReference>
<dbReference type="PANTHER" id="PTHR11002">
    <property type="entry name" value="CARBONIC ANHYDRASE"/>
    <property type="match status" value="1"/>
</dbReference>
<protein>
    <recommendedName>
        <fullName evidence="2">carbonic anhydrase</fullName>
        <ecNumber evidence="2">4.2.1.1</ecNumber>
    </recommendedName>
</protein>
<evidence type="ECO:0000256" key="3">
    <source>
        <dbReference type="ARBA" id="ARBA00022723"/>
    </source>
</evidence>
<comment type="cofactor">
    <cofactor evidence="7">
        <name>Zn(2+)</name>
        <dbReference type="ChEBI" id="CHEBI:29105"/>
    </cofactor>
    <text evidence="7">Binds 1 zinc ion per subunit.</text>
</comment>
<keyword evidence="3 7" id="KW-0479">Metal-binding</keyword>
<proteinExistence type="inferred from homology"/>
<dbReference type="AlphaFoldDB" id="A0A518GDK0"/>
<dbReference type="PANTHER" id="PTHR11002:SF76">
    <property type="entry name" value="CARBONIC ANHYDRASE"/>
    <property type="match status" value="1"/>
</dbReference>
<dbReference type="GO" id="GO:0004089">
    <property type="term" value="F:carbonate dehydratase activity"/>
    <property type="evidence" value="ECO:0007669"/>
    <property type="project" value="UniProtKB-EC"/>
</dbReference>
<dbReference type="GO" id="GO:0008270">
    <property type="term" value="F:zinc ion binding"/>
    <property type="evidence" value="ECO:0007669"/>
    <property type="project" value="InterPro"/>
</dbReference>
<comment type="catalytic activity">
    <reaction evidence="6">
        <text>hydrogencarbonate + H(+) = CO2 + H2O</text>
        <dbReference type="Rhea" id="RHEA:10748"/>
        <dbReference type="ChEBI" id="CHEBI:15377"/>
        <dbReference type="ChEBI" id="CHEBI:15378"/>
        <dbReference type="ChEBI" id="CHEBI:16526"/>
        <dbReference type="ChEBI" id="CHEBI:17544"/>
        <dbReference type="EC" id="4.2.1.1"/>
    </reaction>
</comment>
<feature type="binding site" evidence="7">
    <location>
        <position position="135"/>
    </location>
    <ligand>
        <name>Zn(2+)</name>
        <dbReference type="ChEBI" id="CHEBI:29105"/>
    </ligand>
</feature>
<evidence type="ECO:0000256" key="2">
    <source>
        <dbReference type="ARBA" id="ARBA00012925"/>
    </source>
</evidence>
<evidence type="ECO:0000313" key="8">
    <source>
        <dbReference type="EMBL" id="QDV26686.1"/>
    </source>
</evidence>
<organism evidence="8 9">
    <name type="scientific">Aureliella helgolandensis</name>
    <dbReference type="NCBI Taxonomy" id="2527968"/>
    <lineage>
        <taxon>Bacteria</taxon>
        <taxon>Pseudomonadati</taxon>
        <taxon>Planctomycetota</taxon>
        <taxon>Planctomycetia</taxon>
        <taxon>Pirellulales</taxon>
        <taxon>Pirellulaceae</taxon>
        <taxon>Aureliella</taxon>
    </lineage>
</organism>
<dbReference type="EMBL" id="CP036298">
    <property type="protein sequence ID" value="QDV26686.1"/>
    <property type="molecule type" value="Genomic_DNA"/>
</dbReference>
<keyword evidence="4 7" id="KW-0862">Zinc</keyword>
<feature type="binding site" evidence="7">
    <location>
        <position position="77"/>
    </location>
    <ligand>
        <name>Zn(2+)</name>
        <dbReference type="ChEBI" id="CHEBI:29105"/>
    </ligand>
</feature>
<dbReference type="InterPro" id="IPR036874">
    <property type="entry name" value="Carbonic_anhydrase_sf"/>
</dbReference>
<evidence type="ECO:0000256" key="6">
    <source>
        <dbReference type="ARBA" id="ARBA00048348"/>
    </source>
</evidence>
<evidence type="ECO:0000256" key="7">
    <source>
        <dbReference type="PIRSR" id="PIRSR601765-1"/>
    </source>
</evidence>
<keyword evidence="5 8" id="KW-0456">Lyase</keyword>
<feature type="binding site" evidence="7">
    <location>
        <position position="138"/>
    </location>
    <ligand>
        <name>Zn(2+)</name>
        <dbReference type="ChEBI" id="CHEBI:29105"/>
    </ligand>
</feature>
<dbReference type="EC" id="4.2.1.1" evidence="2"/>
<sequence length="253" mass="28024">MRCTTHNSSFVRARLQAAWHRISSILSVPASPPSAAARGSQPRRLHRFEPQHFSSLSALRASANSGAREIFLIGCSDQGPALEDLSFAPPDSMLIQQNLAASIPSAGNHDDVTSLATVEYAVALAHARHIIVCGHTACQVIPYWLNSTARAHNACPYYLQFEREVRRVVDREYGSRISATERLRLMLEEQTLFQLENLQALTCVQQRLATGELHLHAWLVDDATARIKTYLPQSGQFIPIEESSATPPVPCHH</sequence>
<dbReference type="Pfam" id="PF00484">
    <property type="entry name" value="Pro_CA"/>
    <property type="match status" value="1"/>
</dbReference>
<evidence type="ECO:0000256" key="4">
    <source>
        <dbReference type="ARBA" id="ARBA00022833"/>
    </source>
</evidence>
<dbReference type="OrthoDB" id="264454at2"/>
<keyword evidence="9" id="KW-1185">Reference proteome</keyword>
<evidence type="ECO:0000313" key="9">
    <source>
        <dbReference type="Proteomes" id="UP000318017"/>
    </source>
</evidence>
<dbReference type="Proteomes" id="UP000318017">
    <property type="component" value="Chromosome"/>
</dbReference>
<dbReference type="RefSeq" id="WP_145082960.1">
    <property type="nucleotide sequence ID" value="NZ_CP036298.1"/>
</dbReference>
<accession>A0A518GDK0</accession>
<dbReference type="InterPro" id="IPR001765">
    <property type="entry name" value="Carbonic_anhydrase"/>
</dbReference>